<evidence type="ECO:0000256" key="3">
    <source>
        <dbReference type="ARBA" id="ARBA00016337"/>
    </source>
</evidence>
<keyword evidence="8" id="KW-0460">Magnesium</keyword>
<dbReference type="PANTHER" id="PTHR30040:SF2">
    <property type="entry name" value="FAD:PROTEIN FMN TRANSFERASE"/>
    <property type="match status" value="1"/>
</dbReference>
<dbReference type="Gene3D" id="3.10.520.10">
    <property type="entry name" value="ApbE-like domains"/>
    <property type="match status" value="1"/>
</dbReference>
<evidence type="ECO:0000313" key="12">
    <source>
        <dbReference type="Proteomes" id="UP001597347"/>
    </source>
</evidence>
<dbReference type="RefSeq" id="WP_377934872.1">
    <property type="nucleotide sequence ID" value="NZ_JBHUEA010000016.1"/>
</dbReference>
<dbReference type="SUPFAM" id="SSF143631">
    <property type="entry name" value="ApbE-like"/>
    <property type="match status" value="1"/>
</dbReference>
<evidence type="ECO:0000313" key="11">
    <source>
        <dbReference type="EMBL" id="MFD1722082.1"/>
    </source>
</evidence>
<keyword evidence="6" id="KW-0479">Metal-binding</keyword>
<gene>
    <name evidence="11" type="ORF">ACFSBI_11025</name>
</gene>
<dbReference type="PANTHER" id="PTHR30040">
    <property type="entry name" value="THIAMINE BIOSYNTHESIS LIPOPROTEIN APBE"/>
    <property type="match status" value="1"/>
</dbReference>
<dbReference type="Proteomes" id="UP001597347">
    <property type="component" value="Unassembled WGS sequence"/>
</dbReference>
<dbReference type="InterPro" id="IPR003374">
    <property type="entry name" value="ApbE-like_sf"/>
</dbReference>
<evidence type="ECO:0000256" key="9">
    <source>
        <dbReference type="ARBA" id="ARBA00031306"/>
    </source>
</evidence>
<evidence type="ECO:0000256" key="4">
    <source>
        <dbReference type="ARBA" id="ARBA00022630"/>
    </source>
</evidence>
<keyword evidence="4" id="KW-0285">Flavoprotein</keyword>
<evidence type="ECO:0000256" key="6">
    <source>
        <dbReference type="ARBA" id="ARBA00022723"/>
    </source>
</evidence>
<accession>A0ABW4LHV5</accession>
<dbReference type="GO" id="GO:0016740">
    <property type="term" value="F:transferase activity"/>
    <property type="evidence" value="ECO:0007669"/>
    <property type="project" value="UniProtKB-KW"/>
</dbReference>
<evidence type="ECO:0000256" key="8">
    <source>
        <dbReference type="ARBA" id="ARBA00022842"/>
    </source>
</evidence>
<keyword evidence="12" id="KW-1185">Reference proteome</keyword>
<evidence type="ECO:0000256" key="1">
    <source>
        <dbReference type="ARBA" id="ARBA00001946"/>
    </source>
</evidence>
<dbReference type="EMBL" id="JBHUEA010000016">
    <property type="protein sequence ID" value="MFD1722082.1"/>
    <property type="molecule type" value="Genomic_DNA"/>
</dbReference>
<dbReference type="Pfam" id="PF02424">
    <property type="entry name" value="ApbE"/>
    <property type="match status" value="1"/>
</dbReference>
<evidence type="ECO:0000256" key="5">
    <source>
        <dbReference type="ARBA" id="ARBA00022679"/>
    </source>
</evidence>
<comment type="caution">
    <text evidence="11">The sequence shown here is derived from an EMBL/GenBank/DDBJ whole genome shotgun (WGS) entry which is preliminary data.</text>
</comment>
<keyword evidence="5 11" id="KW-0808">Transferase</keyword>
<organism evidence="11 12">
    <name type="scientific">Amnibacterium endophyticum</name>
    <dbReference type="NCBI Taxonomy" id="2109337"/>
    <lineage>
        <taxon>Bacteria</taxon>
        <taxon>Bacillati</taxon>
        <taxon>Actinomycetota</taxon>
        <taxon>Actinomycetes</taxon>
        <taxon>Micrococcales</taxon>
        <taxon>Microbacteriaceae</taxon>
        <taxon>Amnibacterium</taxon>
    </lineage>
</organism>
<dbReference type="EC" id="2.7.1.180" evidence="2"/>
<sequence length="305" mass="31749">MSVTGRAWQVWSTTAEVLVTDPAALDEACAIAAERIRLVGDACDRFRADSELSGLRDRAAAGAAVSPVLEYLVAVALDAARATGGLVDPTLGRAMREVGYDRDLRLVQDEDGRPVKAVTTRLPAWRRIRLADGRLTVPDGVELDLGATAKARTADAVADVAAAALGCGVLVNLGGDLATRGPAPAGGWQVTVQDLPGDPACQVSLGSGWGLATSSTRRRTWRRGGETMHHVLDPRTGRPAPPVWRSVSVAAPTAVAANTLTTAAIVDGARALALLQRHGRPARLVDAAGGVLRVCGWPDDRAEAA</sequence>
<evidence type="ECO:0000256" key="2">
    <source>
        <dbReference type="ARBA" id="ARBA00011955"/>
    </source>
</evidence>
<comment type="cofactor">
    <cofactor evidence="1">
        <name>Mg(2+)</name>
        <dbReference type="ChEBI" id="CHEBI:18420"/>
    </cofactor>
</comment>
<name>A0ABW4LHV5_9MICO</name>
<reference evidence="12" key="1">
    <citation type="journal article" date="2019" name="Int. J. Syst. Evol. Microbiol.">
        <title>The Global Catalogue of Microorganisms (GCM) 10K type strain sequencing project: providing services to taxonomists for standard genome sequencing and annotation.</title>
        <authorList>
            <consortium name="The Broad Institute Genomics Platform"/>
            <consortium name="The Broad Institute Genome Sequencing Center for Infectious Disease"/>
            <person name="Wu L."/>
            <person name="Ma J."/>
        </authorList>
    </citation>
    <scope>NUCLEOTIDE SEQUENCE [LARGE SCALE GENOMIC DNA]</scope>
    <source>
        <strain evidence="12">CGMCC 1.12471</strain>
    </source>
</reference>
<keyword evidence="7" id="KW-0274">FAD</keyword>
<proteinExistence type="predicted"/>
<protein>
    <recommendedName>
        <fullName evidence="3">FAD:protein FMN transferase</fullName>
        <ecNumber evidence="2">2.7.1.180</ecNumber>
    </recommendedName>
    <alternativeName>
        <fullName evidence="9">Flavin transferase</fullName>
    </alternativeName>
</protein>
<evidence type="ECO:0000256" key="7">
    <source>
        <dbReference type="ARBA" id="ARBA00022827"/>
    </source>
</evidence>
<comment type="catalytic activity">
    <reaction evidence="10">
        <text>L-threonyl-[protein] + FAD = FMN-L-threonyl-[protein] + AMP + H(+)</text>
        <dbReference type="Rhea" id="RHEA:36847"/>
        <dbReference type="Rhea" id="RHEA-COMP:11060"/>
        <dbReference type="Rhea" id="RHEA-COMP:11061"/>
        <dbReference type="ChEBI" id="CHEBI:15378"/>
        <dbReference type="ChEBI" id="CHEBI:30013"/>
        <dbReference type="ChEBI" id="CHEBI:57692"/>
        <dbReference type="ChEBI" id="CHEBI:74257"/>
        <dbReference type="ChEBI" id="CHEBI:456215"/>
        <dbReference type="EC" id="2.7.1.180"/>
    </reaction>
</comment>
<dbReference type="InterPro" id="IPR024932">
    <property type="entry name" value="ApbE"/>
</dbReference>
<evidence type="ECO:0000256" key="10">
    <source>
        <dbReference type="ARBA" id="ARBA00048540"/>
    </source>
</evidence>